<organism evidence="3">
    <name type="scientific">marine sediment metagenome</name>
    <dbReference type="NCBI Taxonomy" id="412755"/>
    <lineage>
        <taxon>unclassified sequences</taxon>
        <taxon>metagenomes</taxon>
        <taxon>ecological metagenomes</taxon>
    </lineage>
</organism>
<dbReference type="Gene3D" id="3.40.630.30">
    <property type="match status" value="1"/>
</dbReference>
<evidence type="ECO:0000256" key="1">
    <source>
        <dbReference type="SAM" id="MobiDB-lite"/>
    </source>
</evidence>
<dbReference type="InterPro" id="IPR016181">
    <property type="entry name" value="Acyl_CoA_acyltransferase"/>
</dbReference>
<dbReference type="InterPro" id="IPR000182">
    <property type="entry name" value="GNAT_dom"/>
</dbReference>
<dbReference type="SUPFAM" id="SSF55729">
    <property type="entry name" value="Acyl-CoA N-acyltransferases (Nat)"/>
    <property type="match status" value="1"/>
</dbReference>
<dbReference type="EMBL" id="BARS01004785">
    <property type="protein sequence ID" value="GAF83373.1"/>
    <property type="molecule type" value="Genomic_DNA"/>
</dbReference>
<proteinExistence type="predicted"/>
<feature type="domain" description="N-acetyltransferase" evidence="2">
    <location>
        <begin position="5"/>
        <end position="150"/>
    </location>
</feature>
<protein>
    <recommendedName>
        <fullName evidence="2">N-acetyltransferase domain-containing protein</fullName>
    </recommendedName>
</protein>
<reference evidence="3" key="1">
    <citation type="journal article" date="2014" name="Front. Microbiol.">
        <title>High frequency of phylogenetically diverse reductive dehalogenase-homologous genes in deep subseafloor sedimentary metagenomes.</title>
        <authorList>
            <person name="Kawai M."/>
            <person name="Futagami T."/>
            <person name="Toyoda A."/>
            <person name="Takaki Y."/>
            <person name="Nishi S."/>
            <person name="Hori S."/>
            <person name="Arai W."/>
            <person name="Tsubouchi T."/>
            <person name="Morono Y."/>
            <person name="Uchiyama I."/>
            <person name="Ito T."/>
            <person name="Fujiyama A."/>
            <person name="Inagaki F."/>
            <person name="Takami H."/>
        </authorList>
    </citation>
    <scope>NUCLEOTIDE SEQUENCE</scope>
    <source>
        <strain evidence="3">Expedition CK06-06</strain>
    </source>
</reference>
<feature type="region of interest" description="Disordered" evidence="1">
    <location>
        <begin position="140"/>
        <end position="166"/>
    </location>
</feature>
<evidence type="ECO:0000313" key="3">
    <source>
        <dbReference type="EMBL" id="GAF83373.1"/>
    </source>
</evidence>
<sequence>MIKFKTTRTIPPRAVQILVRRNEWSDWWSLQDIKWYLSRCLFVASAWNGQRLVGLGTLTGDGRISVNIGTLLVDAPFPGQGIGQELIRRMVEKAESLQPYYFQTDVYQKSTERLYRRFGFRLNKGTWLLEHGPTCNSWVPKAMSDRKRRRKKAANQRVQATRSPRA</sequence>
<gene>
    <name evidence="3" type="ORF">S01H1_09355</name>
</gene>
<feature type="compositionally biased region" description="Polar residues" evidence="1">
    <location>
        <begin position="156"/>
        <end position="166"/>
    </location>
</feature>
<name>X0SQI8_9ZZZZ</name>
<dbReference type="Pfam" id="PF00583">
    <property type="entry name" value="Acetyltransf_1"/>
    <property type="match status" value="1"/>
</dbReference>
<accession>X0SQI8</accession>
<comment type="caution">
    <text evidence="3">The sequence shown here is derived from an EMBL/GenBank/DDBJ whole genome shotgun (WGS) entry which is preliminary data.</text>
</comment>
<dbReference type="AlphaFoldDB" id="X0SQI8"/>
<dbReference type="PROSITE" id="PS51186">
    <property type="entry name" value="GNAT"/>
    <property type="match status" value="1"/>
</dbReference>
<dbReference type="CDD" id="cd04301">
    <property type="entry name" value="NAT_SF"/>
    <property type="match status" value="1"/>
</dbReference>
<evidence type="ECO:0000259" key="2">
    <source>
        <dbReference type="PROSITE" id="PS51186"/>
    </source>
</evidence>
<dbReference type="GO" id="GO:0016747">
    <property type="term" value="F:acyltransferase activity, transferring groups other than amino-acyl groups"/>
    <property type="evidence" value="ECO:0007669"/>
    <property type="project" value="InterPro"/>
</dbReference>